<dbReference type="AlphaFoldDB" id="A0A2T6BPA0"/>
<evidence type="ECO:0000256" key="2">
    <source>
        <dbReference type="ARBA" id="ARBA00022989"/>
    </source>
</evidence>
<reference evidence="6 7" key="1">
    <citation type="submission" date="2018-04" db="EMBL/GenBank/DDBJ databases">
        <title>Genomic Encyclopedia of Archaeal and Bacterial Type Strains, Phase II (KMG-II): from individual species to whole genera.</title>
        <authorList>
            <person name="Goeker M."/>
        </authorList>
    </citation>
    <scope>NUCLEOTIDE SEQUENCE [LARGE SCALE GENOMIC DNA]</scope>
    <source>
        <strain evidence="6 7">DSM 100977</strain>
    </source>
</reference>
<name>A0A2T6BPA0_9RHOB</name>
<dbReference type="EMBL" id="QBKS01000001">
    <property type="protein sequence ID" value="PTX57872.1"/>
    <property type="molecule type" value="Genomic_DNA"/>
</dbReference>
<feature type="transmembrane region" description="Helical" evidence="4">
    <location>
        <begin position="83"/>
        <end position="103"/>
    </location>
</feature>
<feature type="transmembrane region" description="Helical" evidence="4">
    <location>
        <begin position="378"/>
        <end position="396"/>
    </location>
</feature>
<evidence type="ECO:0000259" key="5">
    <source>
        <dbReference type="PROSITE" id="PS50850"/>
    </source>
</evidence>
<dbReference type="Pfam" id="PF07690">
    <property type="entry name" value="MFS_1"/>
    <property type="match status" value="1"/>
</dbReference>
<dbReference type="InterPro" id="IPR011701">
    <property type="entry name" value="MFS"/>
</dbReference>
<feature type="transmembrane region" description="Helical" evidence="4">
    <location>
        <begin position="221"/>
        <end position="241"/>
    </location>
</feature>
<dbReference type="OrthoDB" id="1404228at2"/>
<dbReference type="GO" id="GO:0022857">
    <property type="term" value="F:transmembrane transporter activity"/>
    <property type="evidence" value="ECO:0007669"/>
    <property type="project" value="InterPro"/>
</dbReference>
<evidence type="ECO:0000256" key="4">
    <source>
        <dbReference type="SAM" id="Phobius"/>
    </source>
</evidence>
<feature type="transmembrane region" description="Helical" evidence="4">
    <location>
        <begin position="109"/>
        <end position="132"/>
    </location>
</feature>
<feature type="transmembrane region" description="Helical" evidence="4">
    <location>
        <begin position="170"/>
        <end position="188"/>
    </location>
</feature>
<dbReference type="PROSITE" id="PS50850">
    <property type="entry name" value="MFS"/>
    <property type="match status" value="1"/>
</dbReference>
<keyword evidence="1 4" id="KW-0812">Transmembrane</keyword>
<feature type="domain" description="Major facilitator superfamily (MFS) profile" evidence="5">
    <location>
        <begin position="13"/>
        <end position="407"/>
    </location>
</feature>
<dbReference type="InterPro" id="IPR050327">
    <property type="entry name" value="Proton-linked_MCT"/>
</dbReference>
<dbReference type="RefSeq" id="WP_107845931.1">
    <property type="nucleotide sequence ID" value="NZ_QBKS01000001.1"/>
</dbReference>
<dbReference type="PANTHER" id="PTHR11360">
    <property type="entry name" value="MONOCARBOXYLATE TRANSPORTER"/>
    <property type="match status" value="1"/>
</dbReference>
<evidence type="ECO:0000313" key="7">
    <source>
        <dbReference type="Proteomes" id="UP000243978"/>
    </source>
</evidence>
<feature type="transmembrane region" description="Helical" evidence="4">
    <location>
        <begin position="51"/>
        <end position="71"/>
    </location>
</feature>
<keyword evidence="7" id="KW-1185">Reference proteome</keyword>
<dbReference type="Gene3D" id="1.20.1250.20">
    <property type="entry name" value="MFS general substrate transporter like domains"/>
    <property type="match status" value="1"/>
</dbReference>
<evidence type="ECO:0000256" key="1">
    <source>
        <dbReference type="ARBA" id="ARBA00022692"/>
    </source>
</evidence>
<accession>A0A2T6BPA0</accession>
<evidence type="ECO:0000313" key="6">
    <source>
        <dbReference type="EMBL" id="PTX57872.1"/>
    </source>
</evidence>
<protein>
    <submittedName>
        <fullName evidence="6">MFS transporter</fullName>
    </submittedName>
</protein>
<keyword evidence="2 4" id="KW-1133">Transmembrane helix</keyword>
<dbReference type="InterPro" id="IPR020846">
    <property type="entry name" value="MFS_dom"/>
</dbReference>
<dbReference type="InterPro" id="IPR036259">
    <property type="entry name" value="MFS_trans_sf"/>
</dbReference>
<dbReference type="PANTHER" id="PTHR11360:SF308">
    <property type="entry name" value="BLL3089 PROTEIN"/>
    <property type="match status" value="1"/>
</dbReference>
<feature type="transmembrane region" description="Helical" evidence="4">
    <location>
        <begin position="261"/>
        <end position="279"/>
    </location>
</feature>
<feature type="transmembrane region" description="Helical" evidence="4">
    <location>
        <begin position="139"/>
        <end position="164"/>
    </location>
</feature>
<evidence type="ECO:0000256" key="3">
    <source>
        <dbReference type="ARBA" id="ARBA00023136"/>
    </source>
</evidence>
<feature type="transmembrane region" description="Helical" evidence="4">
    <location>
        <begin position="348"/>
        <end position="372"/>
    </location>
</feature>
<organism evidence="6 7">
    <name type="scientific">Litoreibacter ponti</name>
    <dbReference type="NCBI Taxonomy" id="1510457"/>
    <lineage>
        <taxon>Bacteria</taxon>
        <taxon>Pseudomonadati</taxon>
        <taxon>Pseudomonadota</taxon>
        <taxon>Alphaproteobacteria</taxon>
        <taxon>Rhodobacterales</taxon>
        <taxon>Roseobacteraceae</taxon>
        <taxon>Litoreibacter</taxon>
    </lineage>
</organism>
<proteinExistence type="predicted"/>
<dbReference type="SUPFAM" id="SSF103473">
    <property type="entry name" value="MFS general substrate transporter"/>
    <property type="match status" value="1"/>
</dbReference>
<feature type="transmembrane region" description="Helical" evidence="4">
    <location>
        <begin position="288"/>
        <end position="309"/>
    </location>
</feature>
<sequence>METLRFVRDNARWLAAGFLLTLSSSYGQTFFISIFAGEIQAEFSLSNAAWGGIYMLGTLGSAVVMIWAGVLTDLFRVRTIGSIVLVLLAAACIATALVPSVFWLVPMIFFLRLFGQGMASHVAAVGMARWYVATRGRALSIAALGFGVGQALLPLIFVVLMGYIGWRWSWVVAAILALVAAPIVLILLQEERTPKSVATENQSAGMGNRHWTRTEVLRTPLYWLILPVMLGPPAFGTAFFFLQVHLAEVKGWSHLEMVGLFPIYTVVTTGFMLLSGFAIDRFGTGKMIAIYTLPLALGFVIFSLTSSLLGGAVGIALFAVSSGMQATVPPAFWAEFFGTRHLGSIKALAAAVMVFGSAIGPGLAGLLLDMGISFPTQMLWVAGYMVVATVLAVIGVQRAVSTLPRTAKIDVVGT</sequence>
<gene>
    <name evidence="6" type="ORF">C8N43_2546</name>
</gene>
<dbReference type="Proteomes" id="UP000243978">
    <property type="component" value="Unassembled WGS sequence"/>
</dbReference>
<keyword evidence="3 4" id="KW-0472">Membrane</keyword>
<feature type="transmembrane region" description="Helical" evidence="4">
    <location>
        <begin position="315"/>
        <end position="336"/>
    </location>
</feature>
<comment type="caution">
    <text evidence="6">The sequence shown here is derived from an EMBL/GenBank/DDBJ whole genome shotgun (WGS) entry which is preliminary data.</text>
</comment>